<protein>
    <submittedName>
        <fullName evidence="1">Uncharacterized protein</fullName>
    </submittedName>
</protein>
<organism evidence="1 2">
    <name type="scientific">Intoshia linei</name>
    <dbReference type="NCBI Taxonomy" id="1819745"/>
    <lineage>
        <taxon>Eukaryota</taxon>
        <taxon>Metazoa</taxon>
        <taxon>Spiralia</taxon>
        <taxon>Lophotrochozoa</taxon>
        <taxon>Mesozoa</taxon>
        <taxon>Orthonectida</taxon>
        <taxon>Rhopaluridae</taxon>
        <taxon>Intoshia</taxon>
    </lineage>
</organism>
<dbReference type="AlphaFoldDB" id="A0A177AV34"/>
<accession>A0A177AV34</accession>
<gene>
    <name evidence="1" type="ORF">A3Q56_06448</name>
</gene>
<dbReference type="Proteomes" id="UP000078046">
    <property type="component" value="Unassembled WGS sequence"/>
</dbReference>
<reference evidence="1 2" key="1">
    <citation type="submission" date="2016-04" db="EMBL/GenBank/DDBJ databases">
        <title>The genome of Intoshia linei affirms orthonectids as highly simplified spiralians.</title>
        <authorList>
            <person name="Mikhailov K.V."/>
            <person name="Slusarev G.S."/>
            <person name="Nikitin M.A."/>
            <person name="Logacheva M.D."/>
            <person name="Penin A."/>
            <person name="Aleoshin V."/>
            <person name="Panchin Y.V."/>
        </authorList>
    </citation>
    <scope>NUCLEOTIDE SEQUENCE [LARGE SCALE GENOMIC DNA]</scope>
    <source>
        <strain evidence="1">Intl2013</strain>
        <tissue evidence="1">Whole animal</tissue>
    </source>
</reference>
<keyword evidence="2" id="KW-1185">Reference proteome</keyword>
<name>A0A177AV34_9BILA</name>
<dbReference type="EMBL" id="LWCA01001125">
    <property type="protein sequence ID" value="OAF65846.1"/>
    <property type="molecule type" value="Genomic_DNA"/>
</dbReference>
<comment type="caution">
    <text evidence="1">The sequence shown here is derived from an EMBL/GenBank/DDBJ whole genome shotgun (WGS) entry which is preliminary data.</text>
</comment>
<evidence type="ECO:0000313" key="1">
    <source>
        <dbReference type="EMBL" id="OAF65846.1"/>
    </source>
</evidence>
<sequence length="93" mass="10903">MIVSICLLRKEKKDLAATKSNKRYELHQYSHNNKIKKARTVPRNPNNSYTHYKLPTETQGVPIMHSRFEPFPDFDSTKLTKNSIRQIYNPGIN</sequence>
<proteinExistence type="predicted"/>
<evidence type="ECO:0000313" key="2">
    <source>
        <dbReference type="Proteomes" id="UP000078046"/>
    </source>
</evidence>